<protein>
    <submittedName>
        <fullName evidence="2">Primosomal protein DnaI</fullName>
    </submittedName>
</protein>
<sequence>MKNMDNIERTLGQLFEGRDFEKEYQGLKQQVLHYQPIQDFFKENKEDITEQLINQNLSNLYEFMTQHKKFTEQEETLMPGYAPKLVLNGEFITVTYYPTKEKIEEDKRRAVERRIRSLYMPKQVVDANLADFYTDEESRKLALVEAYQFLNNYPPQNGERVKGLFIHGSFGTGKSYLLGALAKELALKGISTTLVYLPEFMREVKQSISDNTVGEKIQFAKETEVLMLDDIGAESMTAWTRDEVLGAILQFRMQEELPTFFSSNYNMDQLENHLMFAQNGTEEKLKARRIMERVRYLSKEVNLEGKNRRF</sequence>
<comment type="caution">
    <text evidence="2">The sequence shown here is derived from an EMBL/GenBank/DDBJ whole genome shotgun (WGS) entry which is preliminary data.</text>
</comment>
<evidence type="ECO:0000313" key="3">
    <source>
        <dbReference type="Proteomes" id="UP000003597"/>
    </source>
</evidence>
<dbReference type="SMART" id="SM00382">
    <property type="entry name" value="AAA"/>
    <property type="match status" value="1"/>
</dbReference>
<gene>
    <name evidence="2" type="ORF">HMPREF0557_02223</name>
</gene>
<dbReference type="Proteomes" id="UP000003597">
    <property type="component" value="Unassembled WGS sequence"/>
</dbReference>
<dbReference type="SUPFAM" id="SSF52540">
    <property type="entry name" value="P-loop containing nucleoside triphosphate hydrolases"/>
    <property type="match status" value="1"/>
</dbReference>
<dbReference type="Pfam" id="PF00308">
    <property type="entry name" value="Bac_DnaA"/>
    <property type="match status" value="1"/>
</dbReference>
<dbReference type="PANTHER" id="PTHR30050:SF8">
    <property type="entry name" value="PRIMOSOMAL PROTEIN DNAI"/>
    <property type="match status" value="1"/>
</dbReference>
<dbReference type="AlphaFoldDB" id="A0AB72Z769"/>
<dbReference type="Pfam" id="PF07319">
    <property type="entry name" value="DnaI_N"/>
    <property type="match status" value="1"/>
</dbReference>
<accession>A0AB72Z769</accession>
<dbReference type="InterPro" id="IPR027417">
    <property type="entry name" value="P-loop_NTPase"/>
</dbReference>
<evidence type="ECO:0000313" key="2">
    <source>
        <dbReference type="EMBL" id="EHN60709.1"/>
    </source>
</evidence>
<reference evidence="2 3" key="1">
    <citation type="submission" date="2011-08" db="EMBL/GenBank/DDBJ databases">
        <authorList>
            <person name="Weinstock G."/>
            <person name="Sodergren E."/>
            <person name="Clifton S."/>
            <person name="Fulton L."/>
            <person name="Fulton B."/>
            <person name="Courtney L."/>
            <person name="Fronick C."/>
            <person name="Harrison M."/>
            <person name="Strong C."/>
            <person name="Farmer C."/>
            <person name="Delahaunty K."/>
            <person name="Markovic C."/>
            <person name="Hall O."/>
            <person name="Minx P."/>
            <person name="Tomlinson C."/>
            <person name="Mitreva M."/>
            <person name="Hou S."/>
            <person name="Chen J."/>
            <person name="Wollam A."/>
            <person name="Pepin K.H."/>
            <person name="Johnson M."/>
            <person name="Bhonagiri V."/>
            <person name="Zhang X."/>
            <person name="Suruliraj S."/>
            <person name="Warren W."/>
            <person name="Chinwalla A."/>
            <person name="Mardis E.R."/>
            <person name="Wilson R.K."/>
        </authorList>
    </citation>
    <scope>NUCLEOTIDE SEQUENCE [LARGE SCALE GENOMIC DNA]</scope>
    <source>
        <strain evidence="2 3">ATCC 33091</strain>
    </source>
</reference>
<name>A0AB72Z769_LISIO</name>
<dbReference type="InterPro" id="IPR003593">
    <property type="entry name" value="AAA+_ATPase"/>
</dbReference>
<proteinExistence type="predicted"/>
<dbReference type="InterPro" id="IPR013317">
    <property type="entry name" value="DnaA_dom"/>
</dbReference>
<dbReference type="GO" id="GO:0006260">
    <property type="term" value="P:DNA replication"/>
    <property type="evidence" value="ECO:0007669"/>
    <property type="project" value="TreeGrafter"/>
</dbReference>
<dbReference type="PANTHER" id="PTHR30050">
    <property type="entry name" value="CHROMOSOMAL REPLICATION INITIATOR PROTEIN DNAA"/>
    <property type="match status" value="1"/>
</dbReference>
<dbReference type="InterPro" id="IPR009928">
    <property type="entry name" value="DnaI_N"/>
</dbReference>
<dbReference type="NCBIfam" id="NF006505">
    <property type="entry name" value="PRK08939.1"/>
    <property type="match status" value="1"/>
</dbReference>
<organism evidence="2 3">
    <name type="scientific">Listeria innocua ATCC 33091</name>
    <dbReference type="NCBI Taxonomy" id="1002366"/>
    <lineage>
        <taxon>Bacteria</taxon>
        <taxon>Bacillati</taxon>
        <taxon>Bacillota</taxon>
        <taxon>Bacilli</taxon>
        <taxon>Bacillales</taxon>
        <taxon>Listeriaceae</taxon>
        <taxon>Listeria</taxon>
    </lineage>
</organism>
<dbReference type="Gene3D" id="3.40.50.300">
    <property type="entry name" value="P-loop containing nucleotide triphosphate hydrolases"/>
    <property type="match status" value="1"/>
</dbReference>
<evidence type="ECO:0000259" key="1">
    <source>
        <dbReference type="SMART" id="SM00382"/>
    </source>
</evidence>
<dbReference type="EMBL" id="AGCN01000033">
    <property type="protein sequence ID" value="EHN60709.1"/>
    <property type="molecule type" value="Genomic_DNA"/>
</dbReference>
<feature type="domain" description="AAA+ ATPase" evidence="1">
    <location>
        <begin position="160"/>
        <end position="297"/>
    </location>
</feature>
<dbReference type="CDD" id="cd00009">
    <property type="entry name" value="AAA"/>
    <property type="match status" value="1"/>
</dbReference>
<dbReference type="FunFam" id="3.40.50.300:FF:000880">
    <property type="entry name" value="Primosomal protein DnaI"/>
    <property type="match status" value="1"/>
</dbReference>
<keyword evidence="3" id="KW-1185">Reference proteome</keyword>